<name>A0A0A9AFF5_ARUDO</name>
<accession>A0A0A9AFF5</accession>
<sequence length="21" mass="2338">MPVCKLCSAIPSLIHVVIDWL</sequence>
<dbReference type="AlphaFoldDB" id="A0A0A9AFF5"/>
<reference evidence="1" key="1">
    <citation type="submission" date="2014-09" db="EMBL/GenBank/DDBJ databases">
        <authorList>
            <person name="Magalhaes I.L.F."/>
            <person name="Oliveira U."/>
            <person name="Santos F.R."/>
            <person name="Vidigal T.H.D.A."/>
            <person name="Brescovit A.D."/>
            <person name="Santos A.J."/>
        </authorList>
    </citation>
    <scope>NUCLEOTIDE SEQUENCE</scope>
    <source>
        <tissue evidence="1">Shoot tissue taken approximately 20 cm above the soil surface</tissue>
    </source>
</reference>
<dbReference type="EMBL" id="GBRH01250250">
    <property type="protein sequence ID" value="JAD47645.1"/>
    <property type="molecule type" value="Transcribed_RNA"/>
</dbReference>
<proteinExistence type="predicted"/>
<evidence type="ECO:0000313" key="1">
    <source>
        <dbReference type="EMBL" id="JAD47645.1"/>
    </source>
</evidence>
<organism evidence="1">
    <name type="scientific">Arundo donax</name>
    <name type="common">Giant reed</name>
    <name type="synonym">Donax arundinaceus</name>
    <dbReference type="NCBI Taxonomy" id="35708"/>
    <lineage>
        <taxon>Eukaryota</taxon>
        <taxon>Viridiplantae</taxon>
        <taxon>Streptophyta</taxon>
        <taxon>Embryophyta</taxon>
        <taxon>Tracheophyta</taxon>
        <taxon>Spermatophyta</taxon>
        <taxon>Magnoliopsida</taxon>
        <taxon>Liliopsida</taxon>
        <taxon>Poales</taxon>
        <taxon>Poaceae</taxon>
        <taxon>PACMAD clade</taxon>
        <taxon>Arundinoideae</taxon>
        <taxon>Arundineae</taxon>
        <taxon>Arundo</taxon>
    </lineage>
</organism>
<reference evidence="1" key="2">
    <citation type="journal article" date="2015" name="Data Brief">
        <title>Shoot transcriptome of the giant reed, Arundo donax.</title>
        <authorList>
            <person name="Barrero R.A."/>
            <person name="Guerrero F.D."/>
            <person name="Moolhuijzen P."/>
            <person name="Goolsby J.A."/>
            <person name="Tidwell J."/>
            <person name="Bellgard S.E."/>
            <person name="Bellgard M.I."/>
        </authorList>
    </citation>
    <scope>NUCLEOTIDE SEQUENCE</scope>
    <source>
        <tissue evidence="1">Shoot tissue taken approximately 20 cm above the soil surface</tissue>
    </source>
</reference>
<protein>
    <submittedName>
        <fullName evidence="1">Uncharacterized protein</fullName>
    </submittedName>
</protein>